<organism evidence="13 14">
    <name type="scientific">Rhodoblastus acidophilus</name>
    <name type="common">Rhodopseudomonas acidophila</name>
    <dbReference type="NCBI Taxonomy" id="1074"/>
    <lineage>
        <taxon>Bacteria</taxon>
        <taxon>Pseudomonadati</taxon>
        <taxon>Pseudomonadota</taxon>
        <taxon>Alphaproteobacteria</taxon>
        <taxon>Hyphomicrobiales</taxon>
        <taxon>Rhodoblastaceae</taxon>
        <taxon>Rhodoblastus</taxon>
    </lineage>
</organism>
<keyword evidence="6 8" id="KW-0472">Membrane</keyword>
<dbReference type="GO" id="GO:0005886">
    <property type="term" value="C:plasma membrane"/>
    <property type="evidence" value="ECO:0007669"/>
    <property type="project" value="UniProtKB-SubCell"/>
</dbReference>
<evidence type="ECO:0000256" key="3">
    <source>
        <dbReference type="ARBA" id="ARBA00022475"/>
    </source>
</evidence>
<keyword evidence="4 8" id="KW-0812">Transmembrane</keyword>
<evidence type="ECO:0000256" key="2">
    <source>
        <dbReference type="ARBA" id="ARBA00008017"/>
    </source>
</evidence>
<feature type="domain" description="Mechanosensitive ion channel MscS" evidence="10">
    <location>
        <begin position="635"/>
        <end position="701"/>
    </location>
</feature>
<evidence type="ECO:0000313" key="13">
    <source>
        <dbReference type="EMBL" id="MTV30636.1"/>
    </source>
</evidence>
<dbReference type="RefSeq" id="WP_155445328.1">
    <property type="nucleotide sequence ID" value="NZ_JAOQNR010000005.1"/>
</dbReference>
<evidence type="ECO:0000256" key="5">
    <source>
        <dbReference type="ARBA" id="ARBA00022989"/>
    </source>
</evidence>
<protein>
    <submittedName>
        <fullName evidence="13">DUF3772 domain-containing protein</fullName>
    </submittedName>
</protein>
<feature type="transmembrane region" description="Helical" evidence="8">
    <location>
        <begin position="298"/>
        <end position="321"/>
    </location>
</feature>
<evidence type="ECO:0000256" key="7">
    <source>
        <dbReference type="SAM" id="MobiDB-lite"/>
    </source>
</evidence>
<feature type="transmembrane region" description="Helical" evidence="8">
    <location>
        <begin position="420"/>
        <end position="442"/>
    </location>
</feature>
<dbReference type="Pfam" id="PF21082">
    <property type="entry name" value="MS_channel_3rd"/>
    <property type="match status" value="1"/>
</dbReference>
<feature type="transmembrane region" description="Helical" evidence="8">
    <location>
        <begin position="618"/>
        <end position="645"/>
    </location>
</feature>
<dbReference type="SUPFAM" id="SSF82689">
    <property type="entry name" value="Mechanosensitive channel protein MscS (YggB), C-terminal domain"/>
    <property type="match status" value="1"/>
</dbReference>
<evidence type="ECO:0000259" key="12">
    <source>
        <dbReference type="Pfam" id="PF21082"/>
    </source>
</evidence>
<dbReference type="AlphaFoldDB" id="A0A6N8DL89"/>
<dbReference type="Gene3D" id="2.30.30.60">
    <property type="match status" value="1"/>
</dbReference>
<dbReference type="PANTHER" id="PTHR30347:SF1">
    <property type="entry name" value="MECHANOSENSITIVE CHANNEL MSCK"/>
    <property type="match status" value="1"/>
</dbReference>
<dbReference type="InterPro" id="IPR023408">
    <property type="entry name" value="MscS_beta-dom_sf"/>
</dbReference>
<feature type="transmembrane region" description="Helical" evidence="8">
    <location>
        <begin position="371"/>
        <end position="389"/>
    </location>
</feature>
<comment type="caution">
    <text evidence="13">The sequence shown here is derived from an EMBL/GenBank/DDBJ whole genome shotgun (WGS) entry which is preliminary data.</text>
</comment>
<feature type="transmembrane region" description="Helical" evidence="8">
    <location>
        <begin position="499"/>
        <end position="524"/>
    </location>
</feature>
<feature type="transmembrane region" description="Helical" evidence="8">
    <location>
        <begin position="341"/>
        <end position="359"/>
    </location>
</feature>
<dbReference type="Gene3D" id="1.10.287.1260">
    <property type="match status" value="1"/>
</dbReference>
<dbReference type="InterPro" id="IPR049278">
    <property type="entry name" value="MS_channel_C"/>
</dbReference>
<feature type="compositionally biased region" description="Low complexity" evidence="7">
    <location>
        <begin position="108"/>
        <end position="119"/>
    </location>
</feature>
<sequence length="822" mass="87322">MTRWFLALLLVFTLSAPTLAAPKLPALSGNAPTPAENAPLAPASERLDAAKAALDTITKALAADSVPDADLARMRGDIDPVLAQVLGVAAEVTPKQAAVKQRLEQLGPAPDASDANAPSEDPKVAQDRKEQLKLQSTFDDLAKRAKLLQVQAEQLAEQIGERRRALFASSVFQGGASILSPSLWIDVAKEAPADLRSAAAVFTDLFHQLQPVMTGEKAALALALLTLIVLATAWSVLAIARRLPRETPHRELNNLRISVAALWSGLAIMIPPLGAVGALIALVNWLGVSDPQLVPLGIAALGVVIKLTVTAGMIAAVLAPYRAAWRPIDLSDRVARRLSQLIFILMGVAGFGKLVEVLAETSGASLQVSVAARGLFSLLIGLILARGLYGVILSPDARNAAAGKPANIAEESPFWAPIRLFSWFATFAIIGAALLGYVALSAFLVNQLAWMAFVGGVLFLLLKLTDGATEQAFRPASRMSRNLTATIGMGRESLQQIGVLLSGLLTVAFSAAALILIIFPWGVQSHDMIGAVQSVFFGVKIGDVTISMSSVVLALLFFAVGYGLTGAVRNWLQNRYLPITQLDQGLRDAISASVGYLGLGMSLVLSLGYVGISFERLALVAGALSVGIGLGLQGVVANFVAGLIIMWERAIRVGDLVVVGGETGTVRRINIRATEIQTPDRATTIVPNGNMITGVVKNFVREDRVGRVVIPVQAAWDSDPEQVRALLVETAKEHDEVVRFPAPLALFVKFGATMLEFELYCFVEDVERAGRVKSDLHFAIFKAFAEAGIKMTPPTTPVPLDVAALEPILRTLAPPSRTEAEN</sequence>
<accession>A0A6N8DL89</accession>
<proteinExistence type="inferred from homology"/>
<feature type="transmembrane region" description="Helical" evidence="8">
    <location>
        <begin position="589"/>
        <end position="612"/>
    </location>
</feature>
<feature type="transmembrane region" description="Helical" evidence="8">
    <location>
        <begin position="261"/>
        <end position="286"/>
    </location>
</feature>
<dbReference type="OrthoDB" id="9799209at2"/>
<dbReference type="SUPFAM" id="SSF82861">
    <property type="entry name" value="Mechanosensitive channel protein MscS (YggB), transmembrane region"/>
    <property type="match status" value="1"/>
</dbReference>
<feature type="domain" description="Mechanosensitive ion channel MscS C-terminal" evidence="12">
    <location>
        <begin position="708"/>
        <end position="791"/>
    </location>
</feature>
<feature type="chain" id="PRO_5026868701" evidence="9">
    <location>
        <begin position="21"/>
        <end position="822"/>
    </location>
</feature>
<gene>
    <name evidence="13" type="ORF">GJ654_06470</name>
</gene>
<dbReference type="Gene3D" id="3.30.70.100">
    <property type="match status" value="1"/>
</dbReference>
<name>A0A6N8DL89_RHOAC</name>
<dbReference type="Pfam" id="PF00924">
    <property type="entry name" value="MS_channel_2nd"/>
    <property type="match status" value="1"/>
</dbReference>
<dbReference type="PANTHER" id="PTHR30347">
    <property type="entry name" value="POTASSIUM CHANNEL RELATED"/>
    <property type="match status" value="1"/>
</dbReference>
<dbReference type="InterPro" id="IPR006685">
    <property type="entry name" value="MscS_channel_2nd"/>
</dbReference>
<reference evidence="13 14" key="1">
    <citation type="submission" date="2019-11" db="EMBL/GenBank/DDBJ databases">
        <title>Whole-genome sequence of a Rhodoblastus acidophilus DSM 142.</title>
        <authorList>
            <person name="Kyndt J.A."/>
            <person name="Meyer T.E."/>
        </authorList>
    </citation>
    <scope>NUCLEOTIDE SEQUENCE [LARGE SCALE GENOMIC DNA]</scope>
    <source>
        <strain evidence="13 14">DSM 142</strain>
    </source>
</reference>
<keyword evidence="9" id="KW-0732">Signal</keyword>
<dbReference type="EMBL" id="WNKS01000004">
    <property type="protein sequence ID" value="MTV30636.1"/>
    <property type="molecule type" value="Genomic_DNA"/>
</dbReference>
<keyword evidence="3" id="KW-1003">Cell membrane</keyword>
<keyword evidence="5 8" id="KW-1133">Transmembrane helix</keyword>
<feature type="compositionally biased region" description="Basic and acidic residues" evidence="7">
    <location>
        <begin position="120"/>
        <end position="129"/>
    </location>
</feature>
<evidence type="ECO:0000256" key="8">
    <source>
        <dbReference type="SAM" id="Phobius"/>
    </source>
</evidence>
<dbReference type="GO" id="GO:0008381">
    <property type="term" value="F:mechanosensitive monoatomic ion channel activity"/>
    <property type="evidence" value="ECO:0007669"/>
    <property type="project" value="UniProtKB-ARBA"/>
</dbReference>
<dbReference type="InterPro" id="IPR010920">
    <property type="entry name" value="LSM_dom_sf"/>
</dbReference>
<evidence type="ECO:0000259" key="10">
    <source>
        <dbReference type="Pfam" id="PF00924"/>
    </source>
</evidence>
<feature type="transmembrane region" description="Helical" evidence="8">
    <location>
        <begin position="544"/>
        <end position="568"/>
    </location>
</feature>
<evidence type="ECO:0000256" key="1">
    <source>
        <dbReference type="ARBA" id="ARBA00004651"/>
    </source>
</evidence>
<feature type="transmembrane region" description="Helical" evidence="8">
    <location>
        <begin position="218"/>
        <end position="240"/>
    </location>
</feature>
<dbReference type="InterPro" id="IPR022249">
    <property type="entry name" value="DUF3772"/>
</dbReference>
<feature type="region of interest" description="Disordered" evidence="7">
    <location>
        <begin position="107"/>
        <end position="129"/>
    </location>
</feature>
<comment type="subcellular location">
    <subcellularLocation>
        <location evidence="1">Cell membrane</location>
        <topology evidence="1">Multi-pass membrane protein</topology>
    </subcellularLocation>
</comment>
<evidence type="ECO:0000259" key="11">
    <source>
        <dbReference type="Pfam" id="PF12607"/>
    </source>
</evidence>
<evidence type="ECO:0000313" key="14">
    <source>
        <dbReference type="Proteomes" id="UP000439113"/>
    </source>
</evidence>
<feature type="domain" description="DUF3772" evidence="11">
    <location>
        <begin position="143"/>
        <end position="203"/>
    </location>
</feature>
<dbReference type="InterPro" id="IPR011066">
    <property type="entry name" value="MscS_channel_C_sf"/>
</dbReference>
<evidence type="ECO:0000256" key="4">
    <source>
        <dbReference type="ARBA" id="ARBA00022692"/>
    </source>
</evidence>
<evidence type="ECO:0000256" key="9">
    <source>
        <dbReference type="SAM" id="SignalP"/>
    </source>
</evidence>
<dbReference type="InterPro" id="IPR011014">
    <property type="entry name" value="MscS_channel_TM-2"/>
</dbReference>
<evidence type="ECO:0000256" key="6">
    <source>
        <dbReference type="ARBA" id="ARBA00023136"/>
    </source>
</evidence>
<feature type="transmembrane region" description="Helical" evidence="8">
    <location>
        <begin position="448"/>
        <end position="465"/>
    </location>
</feature>
<dbReference type="SUPFAM" id="SSF50182">
    <property type="entry name" value="Sm-like ribonucleoproteins"/>
    <property type="match status" value="1"/>
</dbReference>
<dbReference type="Pfam" id="PF12607">
    <property type="entry name" value="DUF3772"/>
    <property type="match status" value="1"/>
</dbReference>
<dbReference type="Proteomes" id="UP000439113">
    <property type="component" value="Unassembled WGS sequence"/>
</dbReference>
<comment type="similarity">
    <text evidence="2">Belongs to the MscS (TC 1.A.23) family.</text>
</comment>
<feature type="signal peptide" evidence="9">
    <location>
        <begin position="1"/>
        <end position="20"/>
    </location>
</feature>
<dbReference type="InterPro" id="IPR052702">
    <property type="entry name" value="MscS-like_channel"/>
</dbReference>